<feature type="domain" description="Glyoxalase/fosfomycin resistance/dioxygenase" evidence="1">
    <location>
        <begin position="5"/>
        <end position="112"/>
    </location>
</feature>
<protein>
    <submittedName>
        <fullName evidence="2">Putative ring-cleavage extradiol dioxygenase</fullName>
    </submittedName>
</protein>
<dbReference type="Gene3D" id="3.10.180.10">
    <property type="entry name" value="2,3-Dihydroxybiphenyl 1,2-Dioxygenase, domain 1"/>
    <property type="match status" value="1"/>
</dbReference>
<dbReference type="InterPro" id="IPR004360">
    <property type="entry name" value="Glyas_Fos-R_dOase_dom"/>
</dbReference>
<dbReference type="RefSeq" id="WP_003386368.1">
    <property type="nucleotide sequence ID" value="NZ_APBN01000001.1"/>
</dbReference>
<proteinExistence type="predicted"/>
<dbReference type="SUPFAM" id="SSF54593">
    <property type="entry name" value="Glyoxalase/Bleomycin resistance protein/Dihydroxybiphenyl dioxygenase"/>
    <property type="match status" value="1"/>
</dbReference>
<dbReference type="GO" id="GO:0051213">
    <property type="term" value="F:dioxygenase activity"/>
    <property type="evidence" value="ECO:0007669"/>
    <property type="project" value="UniProtKB-KW"/>
</dbReference>
<keyword evidence="3" id="KW-1185">Reference proteome</keyword>
<dbReference type="EMBL" id="APBN01000001">
    <property type="protein sequence ID" value="EMT54589.1"/>
    <property type="molecule type" value="Genomic_DNA"/>
</dbReference>
<keyword evidence="2" id="KW-0560">Oxidoreductase</keyword>
<sequence length="221" mass="24937">MNFHVLSVVTSKLSDMKRFYTEVLRLPLTSEDSASFAVKAGSSLLRFSESAEPAFYHYAFAIAKPHFEACLQRIKKHQGLLRDRDGEERMTSVIWKGSQIYFEDPEGNIVEVLSFEEEGAEGGWLRIQEIGMPVPDVAAFAEKLSVLGSEFEAESDTFRFFGDRRGVLVLVKQGRSWFPTNRPAAIHPIIVEVEQRSGESEGERGPFTIEQPELGYTITVR</sequence>
<comment type="caution">
    <text evidence="2">The sequence shown here is derived from an EMBL/GenBank/DDBJ whole genome shotgun (WGS) entry which is preliminary data.</text>
</comment>
<gene>
    <name evidence="2" type="ORF">I532_03255</name>
</gene>
<name>M8DE46_9BACL</name>
<evidence type="ECO:0000313" key="2">
    <source>
        <dbReference type="EMBL" id="EMT54589.1"/>
    </source>
</evidence>
<dbReference type="Pfam" id="PF00903">
    <property type="entry name" value="Glyoxalase"/>
    <property type="match status" value="1"/>
</dbReference>
<dbReference type="AlphaFoldDB" id="M8DE46"/>
<reference evidence="2 3" key="1">
    <citation type="submission" date="2013-03" db="EMBL/GenBank/DDBJ databases">
        <title>Assembly of a new bacterial strain Brevibacillus borstelensis AK1.</title>
        <authorList>
            <person name="Rajan I."/>
            <person name="PoliReddy D."/>
            <person name="Sugumar T."/>
            <person name="Rathinam K."/>
            <person name="Alqarawi S."/>
            <person name="Khalil A.B."/>
            <person name="Sivakumar N."/>
        </authorList>
    </citation>
    <scope>NUCLEOTIDE SEQUENCE [LARGE SCALE GENOMIC DNA]</scope>
    <source>
        <strain evidence="2 3">AK1</strain>
    </source>
</reference>
<dbReference type="PATRIC" id="fig|1300222.3.peg.690"/>
<organism evidence="2 3">
    <name type="scientific">Brevibacillus borstelensis AK1</name>
    <dbReference type="NCBI Taxonomy" id="1300222"/>
    <lineage>
        <taxon>Bacteria</taxon>
        <taxon>Bacillati</taxon>
        <taxon>Bacillota</taxon>
        <taxon>Bacilli</taxon>
        <taxon>Bacillales</taxon>
        <taxon>Paenibacillaceae</taxon>
        <taxon>Brevibacillus</taxon>
    </lineage>
</organism>
<evidence type="ECO:0000259" key="1">
    <source>
        <dbReference type="Pfam" id="PF00903"/>
    </source>
</evidence>
<dbReference type="Proteomes" id="UP000012081">
    <property type="component" value="Unassembled WGS sequence"/>
</dbReference>
<keyword evidence="2" id="KW-0223">Dioxygenase</keyword>
<dbReference type="STRING" id="1300222.I532_03255"/>
<dbReference type="InterPro" id="IPR029068">
    <property type="entry name" value="Glyas_Bleomycin-R_OHBP_Dase"/>
</dbReference>
<dbReference type="OrthoDB" id="2703022at2"/>
<accession>M8DE46</accession>
<dbReference type="CDD" id="cd06587">
    <property type="entry name" value="VOC"/>
    <property type="match status" value="1"/>
</dbReference>
<evidence type="ECO:0000313" key="3">
    <source>
        <dbReference type="Proteomes" id="UP000012081"/>
    </source>
</evidence>